<evidence type="ECO:0000256" key="2">
    <source>
        <dbReference type="SAM" id="Phobius"/>
    </source>
</evidence>
<dbReference type="PATRIC" id="fig|616990.3.peg.308"/>
<dbReference type="Proteomes" id="UP000051906">
    <property type="component" value="Unassembled WGS sequence"/>
</dbReference>
<dbReference type="EMBL" id="JQCA01000098">
    <property type="protein sequence ID" value="KRO03379.1"/>
    <property type="molecule type" value="Genomic_DNA"/>
</dbReference>
<dbReference type="RefSeq" id="WP_057878849.1">
    <property type="nucleotide sequence ID" value="NZ_JQCA01000098.1"/>
</dbReference>
<reference evidence="4 5" key="1">
    <citation type="journal article" date="2015" name="Genome Announc.">
        <title>Expanding the biotechnology potential of lactobacilli through comparative genomics of 213 strains and associated genera.</title>
        <authorList>
            <person name="Sun Z."/>
            <person name="Harris H.M."/>
            <person name="McCann A."/>
            <person name="Guo C."/>
            <person name="Argimon S."/>
            <person name="Zhang W."/>
            <person name="Yang X."/>
            <person name="Jeffery I.B."/>
            <person name="Cooney J.C."/>
            <person name="Kagawa T.F."/>
            <person name="Liu W."/>
            <person name="Song Y."/>
            <person name="Salvetti E."/>
            <person name="Wrobel A."/>
            <person name="Rasinkangas P."/>
            <person name="Parkhill J."/>
            <person name="Rea M.C."/>
            <person name="O'Sullivan O."/>
            <person name="Ritari J."/>
            <person name="Douillard F.P."/>
            <person name="Paul Ross R."/>
            <person name="Yang R."/>
            <person name="Briner A.E."/>
            <person name="Felis G.E."/>
            <person name="de Vos W.M."/>
            <person name="Barrangou R."/>
            <person name="Klaenhammer T.R."/>
            <person name="Caufield P.W."/>
            <person name="Cui Y."/>
            <person name="Zhang H."/>
            <person name="O'Toole P.W."/>
        </authorList>
    </citation>
    <scope>NUCLEOTIDE SEQUENCE [LARGE SCALE GENOMIC DNA]</scope>
    <source>
        <strain evidence="4 5">DSM 22467</strain>
    </source>
</reference>
<keyword evidence="2" id="KW-0472">Membrane</keyword>
<keyword evidence="5" id="KW-1185">Reference proteome</keyword>
<organism evidence="4 5">
    <name type="scientific">Levilactobacillus paucivorans</name>
    <dbReference type="NCBI Taxonomy" id="616990"/>
    <lineage>
        <taxon>Bacteria</taxon>
        <taxon>Bacillati</taxon>
        <taxon>Bacillota</taxon>
        <taxon>Bacilli</taxon>
        <taxon>Lactobacillales</taxon>
        <taxon>Lactobacillaceae</taxon>
        <taxon>Levilactobacillus</taxon>
    </lineage>
</organism>
<evidence type="ECO:0000259" key="3">
    <source>
        <dbReference type="Pfam" id="PF13240"/>
    </source>
</evidence>
<accession>A0A0R2LXB7</accession>
<dbReference type="OrthoDB" id="2325659at2"/>
<gene>
    <name evidence="4" type="ORF">IV54_GL000285</name>
</gene>
<dbReference type="STRING" id="616990.IV54_GL000285"/>
<sequence>MAEKFCPNCGTPAPANASFCRNCGYHFEKQADKAVTPSVDAETSRPAPTQAPAPQAPQSNQHKWLVIIGAVVGLAVVIVITMSVVFQKQQEAKQRAEAASVSRVSSSKAAKESSIQETERTLSKDAVDTVTDVIQDQFNLDAKCTSVTIESKSGNQYFGYAKVSDDYDDETSVDVTITDVKYDDSLSVEIDGDGHATLSDTFYSNDDDE</sequence>
<feature type="region of interest" description="Disordered" evidence="1">
    <location>
        <begin position="96"/>
        <end position="122"/>
    </location>
</feature>
<keyword evidence="2" id="KW-0812">Transmembrane</keyword>
<name>A0A0R2LXB7_9LACO</name>
<evidence type="ECO:0000313" key="5">
    <source>
        <dbReference type="Proteomes" id="UP000051906"/>
    </source>
</evidence>
<feature type="domain" description="Zinc-ribbon" evidence="3">
    <location>
        <begin position="5"/>
        <end position="26"/>
    </location>
</feature>
<feature type="transmembrane region" description="Helical" evidence="2">
    <location>
        <begin position="64"/>
        <end position="86"/>
    </location>
</feature>
<keyword evidence="2" id="KW-1133">Transmembrane helix</keyword>
<evidence type="ECO:0000313" key="4">
    <source>
        <dbReference type="EMBL" id="KRO03379.1"/>
    </source>
</evidence>
<feature type="region of interest" description="Disordered" evidence="1">
    <location>
        <begin position="34"/>
        <end position="58"/>
    </location>
</feature>
<proteinExistence type="predicted"/>
<protein>
    <recommendedName>
        <fullName evidence="3">Zinc-ribbon domain-containing protein</fullName>
    </recommendedName>
</protein>
<dbReference type="Pfam" id="PF13240">
    <property type="entry name" value="Zn_Ribbon_1"/>
    <property type="match status" value="1"/>
</dbReference>
<evidence type="ECO:0000256" key="1">
    <source>
        <dbReference type="SAM" id="MobiDB-lite"/>
    </source>
</evidence>
<dbReference type="AlphaFoldDB" id="A0A0R2LXB7"/>
<dbReference type="InterPro" id="IPR026870">
    <property type="entry name" value="Zinc_ribbon_dom"/>
</dbReference>
<comment type="caution">
    <text evidence="4">The sequence shown here is derived from an EMBL/GenBank/DDBJ whole genome shotgun (WGS) entry which is preliminary data.</text>
</comment>
<feature type="compositionally biased region" description="Low complexity" evidence="1">
    <location>
        <begin position="97"/>
        <end position="108"/>
    </location>
</feature>